<dbReference type="PROSITE" id="PS01167">
    <property type="entry name" value="RIBOSOMAL_L17"/>
    <property type="match status" value="1"/>
</dbReference>
<evidence type="ECO:0000256" key="4">
    <source>
        <dbReference type="RuleBase" id="RU000660"/>
    </source>
</evidence>
<dbReference type="GO" id="GO:0015934">
    <property type="term" value="C:large ribosomal subunit"/>
    <property type="evidence" value="ECO:0007669"/>
    <property type="project" value="TreeGrafter"/>
</dbReference>
<dbReference type="AlphaFoldDB" id="A0A261Y1H7"/>
<reference evidence="5 6" key="1">
    <citation type="journal article" date="2017" name="Mycologia">
        <title>Bifiguratus adelaidae, gen. et sp. nov., a new member of Mucoromycotina in endophytic and soil-dwelling habitats.</title>
        <authorList>
            <person name="Torres-Cruz T.J."/>
            <person name="Billingsley Tobias T.L."/>
            <person name="Almatruk M."/>
            <person name="Hesse C."/>
            <person name="Kuske C.R."/>
            <person name="Desiro A."/>
            <person name="Benucci G.M."/>
            <person name="Bonito G."/>
            <person name="Stajich J.E."/>
            <person name="Dunlap C."/>
            <person name="Arnold A.E."/>
            <person name="Porras-Alfaro A."/>
        </authorList>
    </citation>
    <scope>NUCLEOTIDE SEQUENCE [LARGE SCALE GENOMIC DNA]</scope>
    <source>
        <strain evidence="5 6">AZ0501</strain>
    </source>
</reference>
<organism evidence="5 6">
    <name type="scientific">Bifiguratus adelaidae</name>
    <dbReference type="NCBI Taxonomy" id="1938954"/>
    <lineage>
        <taxon>Eukaryota</taxon>
        <taxon>Fungi</taxon>
        <taxon>Fungi incertae sedis</taxon>
        <taxon>Mucoromycota</taxon>
        <taxon>Mucoromycotina</taxon>
        <taxon>Endogonomycetes</taxon>
        <taxon>Endogonales</taxon>
        <taxon>Endogonales incertae sedis</taxon>
        <taxon>Bifiguratus</taxon>
    </lineage>
</organism>
<gene>
    <name evidence="5" type="ORF">BZG36_02805</name>
</gene>
<evidence type="ECO:0008006" key="7">
    <source>
        <dbReference type="Google" id="ProtNLM"/>
    </source>
</evidence>
<dbReference type="PANTHER" id="PTHR14413">
    <property type="entry name" value="RIBOSOMAL PROTEIN L17"/>
    <property type="match status" value="1"/>
</dbReference>
<proteinExistence type="inferred from homology"/>
<dbReference type="GO" id="GO:0006412">
    <property type="term" value="P:translation"/>
    <property type="evidence" value="ECO:0007669"/>
    <property type="project" value="InterPro"/>
</dbReference>
<protein>
    <recommendedName>
        <fullName evidence="7">50S ribosomal protein L17</fullName>
    </recommendedName>
</protein>
<evidence type="ECO:0000256" key="2">
    <source>
        <dbReference type="ARBA" id="ARBA00022980"/>
    </source>
</evidence>
<name>A0A261Y1H7_9FUNG</name>
<dbReference type="NCBIfam" id="TIGR00059">
    <property type="entry name" value="L17"/>
    <property type="match status" value="1"/>
</dbReference>
<dbReference type="EMBL" id="MVBO01000040">
    <property type="protein sequence ID" value="OZJ04462.1"/>
    <property type="molecule type" value="Genomic_DNA"/>
</dbReference>
<dbReference type="PANTHER" id="PTHR14413:SF16">
    <property type="entry name" value="LARGE RIBOSOMAL SUBUNIT PROTEIN BL17M"/>
    <property type="match status" value="1"/>
</dbReference>
<accession>A0A261Y1H7</accession>
<comment type="caution">
    <text evidence="5">The sequence shown here is derived from an EMBL/GenBank/DDBJ whole genome shotgun (WGS) entry which is preliminary data.</text>
</comment>
<sequence>MVTSLIKHERIETTLPKAKELQRIADRMITFGKMGTDHGQTLAKAYVREPKTTIPKLLSLAERFTQRNGGYTRIQKMGHRYGDNAPMAVIEYIDGPHDLKYEIAVRALAATETGQSTLSQKAQEAFTKHVEKRKAGGLTEQALRADINREIARLANKLETRL</sequence>
<comment type="similarity">
    <text evidence="1 4">Belongs to the bacterial ribosomal protein bL17 family.</text>
</comment>
<keyword evidence="2 4" id="KW-0689">Ribosomal protein</keyword>
<evidence type="ECO:0000313" key="5">
    <source>
        <dbReference type="EMBL" id="OZJ04462.1"/>
    </source>
</evidence>
<dbReference type="InterPro" id="IPR000456">
    <property type="entry name" value="Ribosomal_bL17"/>
</dbReference>
<dbReference type="Proteomes" id="UP000242875">
    <property type="component" value="Unassembled WGS sequence"/>
</dbReference>
<dbReference type="GO" id="GO:0003735">
    <property type="term" value="F:structural constituent of ribosome"/>
    <property type="evidence" value="ECO:0007669"/>
    <property type="project" value="InterPro"/>
</dbReference>
<keyword evidence="6" id="KW-1185">Reference proteome</keyword>
<dbReference type="Gene3D" id="3.90.1030.10">
    <property type="entry name" value="Ribosomal protein L17"/>
    <property type="match status" value="1"/>
</dbReference>
<evidence type="ECO:0000313" key="6">
    <source>
        <dbReference type="Proteomes" id="UP000242875"/>
    </source>
</evidence>
<dbReference type="InterPro" id="IPR047859">
    <property type="entry name" value="Ribosomal_bL17_CS"/>
</dbReference>
<keyword evidence="3 4" id="KW-0687">Ribonucleoprotein</keyword>
<evidence type="ECO:0000256" key="1">
    <source>
        <dbReference type="ARBA" id="ARBA00008777"/>
    </source>
</evidence>
<dbReference type="SUPFAM" id="SSF64263">
    <property type="entry name" value="Prokaryotic ribosomal protein L17"/>
    <property type="match status" value="1"/>
</dbReference>
<evidence type="ECO:0000256" key="3">
    <source>
        <dbReference type="ARBA" id="ARBA00023274"/>
    </source>
</evidence>
<dbReference type="OrthoDB" id="275000at2759"/>
<dbReference type="Pfam" id="PF01196">
    <property type="entry name" value="Ribosomal_L17"/>
    <property type="match status" value="1"/>
</dbReference>
<dbReference type="InterPro" id="IPR036373">
    <property type="entry name" value="Ribosomal_bL17_sf"/>
</dbReference>